<keyword evidence="2" id="KW-0472">Membrane</keyword>
<dbReference type="GeneID" id="41970694"/>
<evidence type="ECO:0000256" key="1">
    <source>
        <dbReference type="SAM" id="MobiDB-lite"/>
    </source>
</evidence>
<feature type="region of interest" description="Disordered" evidence="1">
    <location>
        <begin position="291"/>
        <end position="354"/>
    </location>
</feature>
<evidence type="ECO:0000313" key="4">
    <source>
        <dbReference type="Proteomes" id="UP000319257"/>
    </source>
</evidence>
<comment type="caution">
    <text evidence="3">The sequence shown here is derived from an EMBL/GenBank/DDBJ whole genome shotgun (WGS) entry which is preliminary data.</text>
</comment>
<feature type="compositionally biased region" description="Basic and acidic residues" evidence="1">
    <location>
        <begin position="470"/>
        <end position="483"/>
    </location>
</feature>
<keyword evidence="4" id="KW-1185">Reference proteome</keyword>
<keyword evidence="2" id="KW-0812">Transmembrane</keyword>
<protein>
    <submittedName>
        <fullName evidence="3">Uncharacterized protein</fullName>
    </submittedName>
</protein>
<evidence type="ECO:0000256" key="2">
    <source>
        <dbReference type="SAM" id="Phobius"/>
    </source>
</evidence>
<dbReference type="OrthoDB" id="5244978at2759"/>
<dbReference type="AlphaFoldDB" id="A0A507BIB1"/>
<feature type="transmembrane region" description="Helical" evidence="2">
    <location>
        <begin position="198"/>
        <end position="218"/>
    </location>
</feature>
<dbReference type="Proteomes" id="UP000319257">
    <property type="component" value="Unassembled WGS sequence"/>
</dbReference>
<dbReference type="STRING" id="1093900.A0A507BIB1"/>
<organism evidence="3 4">
    <name type="scientific">Thyridium curvatum</name>
    <dbReference type="NCBI Taxonomy" id="1093900"/>
    <lineage>
        <taxon>Eukaryota</taxon>
        <taxon>Fungi</taxon>
        <taxon>Dikarya</taxon>
        <taxon>Ascomycota</taxon>
        <taxon>Pezizomycotina</taxon>
        <taxon>Sordariomycetes</taxon>
        <taxon>Sordariomycetidae</taxon>
        <taxon>Thyridiales</taxon>
        <taxon>Thyridiaceae</taxon>
        <taxon>Thyridium</taxon>
    </lineage>
</organism>
<accession>A0A507BIB1</accession>
<gene>
    <name evidence="3" type="ORF">E0L32_003247</name>
</gene>
<reference evidence="3 4" key="1">
    <citation type="submission" date="2019-06" db="EMBL/GenBank/DDBJ databases">
        <title>Draft genome sequence of the filamentous fungus Phialemoniopsis curvata isolated from diesel fuel.</title>
        <authorList>
            <person name="Varaljay V.A."/>
            <person name="Lyon W.J."/>
            <person name="Crouch A.L."/>
            <person name="Drake C.E."/>
            <person name="Hollomon J.M."/>
            <person name="Nadeau L.J."/>
            <person name="Nunn H.S."/>
            <person name="Stevenson B.S."/>
            <person name="Bojanowski C.L."/>
            <person name="Crookes-Goodson W.J."/>
        </authorList>
    </citation>
    <scope>NUCLEOTIDE SEQUENCE [LARGE SCALE GENOMIC DNA]</scope>
    <source>
        <strain evidence="3 4">D216</strain>
    </source>
</reference>
<keyword evidence="2" id="KW-1133">Transmembrane helix</keyword>
<dbReference type="RefSeq" id="XP_030998840.1">
    <property type="nucleotide sequence ID" value="XM_031137526.1"/>
</dbReference>
<evidence type="ECO:0000313" key="3">
    <source>
        <dbReference type="EMBL" id="TPX17129.1"/>
    </source>
</evidence>
<name>A0A507BIB1_9PEZI</name>
<feature type="compositionally biased region" description="Basic and acidic residues" evidence="1">
    <location>
        <begin position="321"/>
        <end position="339"/>
    </location>
</feature>
<feature type="compositionally biased region" description="Polar residues" evidence="1">
    <location>
        <begin position="340"/>
        <end position="354"/>
    </location>
</feature>
<dbReference type="InParanoid" id="A0A507BIB1"/>
<feature type="region of interest" description="Disordered" evidence="1">
    <location>
        <begin position="366"/>
        <end position="409"/>
    </location>
</feature>
<sequence length="503" mass="54298">MQKSYRRSLPPNAGWARRDDAQRCITRCGEAFLRTFEAEPDKYFENICLALTTGKPNMKFWPLYWCDSSYCGVAIDQQVPGGQDPNVDMIITRCKNIGHEGIIDPGPLPSGYSCVSTSGEEQEHPGKPGLCRAFIDDAKFSSISSTAGARAGIATSVTQNMLVTDTARPAASSTTGAIRTAETHPHSEGHSLSTGARAAIGIGSALGIIFLICLMIVVRRHRRRMSRRRRHGFKELFGTTHGPTNPHGGSPTPLIPPALSACNDIAPLSPPLRLRDRKLLASVLRPGNRCPSPPLTSLSPPHSPIQKTEVSFPRSPICSPSKERLSPRQETVKFRDDTAQRTITQSNASTKTASFGSTLTSVSAPFGSFSRNGINKPRNRDRAGPITTSAHTKAPSPKRPPRPLEWPFDASTSASSLAIQAVPPVSPMVSPPASPNDLYPYTVFNTPPISPVSPIRDTQRHGVRGQSCEDLFKLSGDEKREALGRSPIRKSESAGGSARAITE</sequence>
<dbReference type="EMBL" id="SKBQ01000014">
    <property type="protein sequence ID" value="TPX17129.1"/>
    <property type="molecule type" value="Genomic_DNA"/>
</dbReference>
<feature type="region of interest" description="Disordered" evidence="1">
    <location>
        <begin position="168"/>
        <end position="192"/>
    </location>
</feature>
<feature type="region of interest" description="Disordered" evidence="1">
    <location>
        <begin position="451"/>
        <end position="503"/>
    </location>
</feature>
<proteinExistence type="predicted"/>